<dbReference type="HOGENOM" id="CLU_365185_0_0_10"/>
<organism evidence="2 3">
    <name type="scientific">Melioribacter roseus (strain DSM 23840 / JCM 17771 / VKM B-2668 / P3M-2)</name>
    <dbReference type="NCBI Taxonomy" id="1191523"/>
    <lineage>
        <taxon>Bacteria</taxon>
        <taxon>Pseudomonadati</taxon>
        <taxon>Ignavibacteriota</taxon>
        <taxon>Ignavibacteria</taxon>
        <taxon>Ignavibacteriales</taxon>
        <taxon>Melioribacteraceae</taxon>
        <taxon>Melioribacter</taxon>
    </lineage>
</organism>
<evidence type="ECO:0000313" key="2">
    <source>
        <dbReference type="EMBL" id="AFN75058.1"/>
    </source>
</evidence>
<dbReference type="STRING" id="1191523.MROS_1825"/>
<protein>
    <submittedName>
        <fullName evidence="2">Putative FG-GAP repeat protein</fullName>
    </submittedName>
</protein>
<dbReference type="Proteomes" id="UP000009011">
    <property type="component" value="Chromosome"/>
</dbReference>
<reference evidence="2 3" key="1">
    <citation type="journal article" date="2013" name="PLoS ONE">
        <title>Genomic analysis of Melioribacter roseus, facultatively anaerobic organotrophic bacterium representing a novel deep lineage within Bacteriodetes/Chlorobi group.</title>
        <authorList>
            <person name="Kadnikov V.V."/>
            <person name="Mardanov A.V."/>
            <person name="Podosokorskaya O.A."/>
            <person name="Gavrilov S.N."/>
            <person name="Kublanov I.V."/>
            <person name="Beletsky A.V."/>
            <person name="Bonch-Osmolovskaya E.A."/>
            <person name="Ravin N.V."/>
        </authorList>
    </citation>
    <scope>NUCLEOTIDE SEQUENCE [LARGE SCALE GENOMIC DNA]</scope>
    <source>
        <strain evidence="3">JCM 17771 / P3M-2</strain>
    </source>
</reference>
<accession>I7A1G6</accession>
<dbReference type="RefSeq" id="WP_014856490.1">
    <property type="nucleotide sequence ID" value="NC_018178.1"/>
</dbReference>
<dbReference type="Pfam" id="PF13860">
    <property type="entry name" value="FlgD_ig"/>
    <property type="match status" value="1"/>
</dbReference>
<proteinExistence type="predicted"/>
<sequence>MKKLVLILTVLSTIGIFGQTSIKLNKSAEKGIAQEKSYPVDARPFLEKFSKANGIDLSKIKPEKSLKKSSAWGFTVGSKHTWTASDLTTTNEFYDVPSTCRAVGDNCYIFVEDDLWNKDKVDQNAVNAVLNAFEKSTPANPNKGIYQTVVENFGNPPDVDHDPRIIILILDIKDSYNGSGGYVSGYFFSYNQETDKSKPGFSHSNAAEIYYLDGVQNKLLTEAGLTNAMSTTAHEFQHMVHFNYIEEEETFFDEAWSLAAEVICGYEIYNQNLYAQEPDHYFLDWRRNDNTAVLTDYSRAARFSLYLYEQYGSSFFREFLNKGVKGFNGVTYTLGSIDKSITFSTLMENWFLANFINDKSVNPKWGYSYPGLPKMADTKYFNPNVSVSSASVYKYGVDYITFTGGSNLNVKFTTNESIQLKAIKRTSSGGVEVENVSFGTDYSLPSFGSDYSEVTFMVYMVDQNISATENTKFKYTFNATGVFDNKPIEIAYDNTEPVGLYPWDIGDSVAVVFKGVEGAKLDSIRVALRTLSPLQGGVWNIANSAKYLLGNKLASFEAVGNYYVEGNYPAKWPNWVKVDLSSYNISADKDFVVSFVIDGDYLGTNNPNNKNGPNRVMHTYQPTSQSRTYTMNGDAKGWYNFYVDDVVPQDSFIVYLIRAYVSYKTTGNNDVIELLPTSYALDQNYPNPFNPSTIITYTLPEMNNVQIKIYDALGREVRSLLNEVKSAGKHSILWDGMDNFGNRVSSGTYFYQIIAGDFVQTRKMVMVK</sequence>
<dbReference type="Gene3D" id="2.60.40.4070">
    <property type="match status" value="1"/>
</dbReference>
<gene>
    <name evidence="2" type="ordered locus">MROS_1825</name>
</gene>
<feature type="domain" description="FlgD/Vpr Ig-like" evidence="1">
    <location>
        <begin position="702"/>
        <end position="752"/>
    </location>
</feature>
<name>I7A1G6_MELRP</name>
<keyword evidence="3" id="KW-1185">Reference proteome</keyword>
<dbReference type="InterPro" id="IPR026444">
    <property type="entry name" value="Secre_tail"/>
</dbReference>
<dbReference type="KEGG" id="mro:MROS_1825"/>
<dbReference type="InterPro" id="IPR025965">
    <property type="entry name" value="FlgD/Vpr_Ig-like"/>
</dbReference>
<evidence type="ECO:0000313" key="3">
    <source>
        <dbReference type="Proteomes" id="UP000009011"/>
    </source>
</evidence>
<dbReference type="NCBIfam" id="TIGR04183">
    <property type="entry name" value="Por_Secre_tail"/>
    <property type="match status" value="1"/>
</dbReference>
<dbReference type="EMBL" id="CP003557">
    <property type="protein sequence ID" value="AFN75058.1"/>
    <property type="molecule type" value="Genomic_DNA"/>
</dbReference>
<evidence type="ECO:0000259" key="1">
    <source>
        <dbReference type="Pfam" id="PF13860"/>
    </source>
</evidence>
<dbReference type="AlphaFoldDB" id="I7A1G6"/>
<dbReference type="OrthoDB" id="1495777at2"/>
<dbReference type="eggNOG" id="COG4412">
    <property type="taxonomic scope" value="Bacteria"/>
</dbReference>
<dbReference type="eggNOG" id="COG4447">
    <property type="taxonomic scope" value="Bacteria"/>
</dbReference>